<dbReference type="Proteomes" id="UP001437256">
    <property type="component" value="Unassembled WGS sequence"/>
</dbReference>
<keyword evidence="1" id="KW-0472">Membrane</keyword>
<comment type="caution">
    <text evidence="2">The sequence shown here is derived from an EMBL/GenBank/DDBJ whole genome shotgun (WGS) entry which is preliminary data.</text>
</comment>
<sequence>MRVLTESTGAVTFIEPTATKSTTRKRAFREGLVTLFESITAFFTLVVMTILDVIVSFFRQHTPFVNWALEVRRAWRLEAQSREFLKKEIGRTMKDAGLVVLVVLLAISLLLAYTMMGPIEFEFAPRERAWNWARTGVFDVGKI</sequence>
<name>A0ABR3ABA3_9AGAR</name>
<protein>
    <submittedName>
        <fullName evidence="2">Uncharacterized protein</fullName>
    </submittedName>
</protein>
<dbReference type="EMBL" id="JBBXMP010000004">
    <property type="protein sequence ID" value="KAL0071252.1"/>
    <property type="molecule type" value="Genomic_DNA"/>
</dbReference>
<proteinExistence type="predicted"/>
<gene>
    <name evidence="2" type="ORF">AAF712_001818</name>
</gene>
<evidence type="ECO:0000313" key="2">
    <source>
        <dbReference type="EMBL" id="KAL0071252.1"/>
    </source>
</evidence>
<feature type="transmembrane region" description="Helical" evidence="1">
    <location>
        <begin position="39"/>
        <end position="58"/>
    </location>
</feature>
<keyword evidence="3" id="KW-1185">Reference proteome</keyword>
<keyword evidence="1" id="KW-1133">Transmembrane helix</keyword>
<keyword evidence="1" id="KW-0812">Transmembrane</keyword>
<accession>A0ABR3ABA3</accession>
<feature type="transmembrane region" description="Helical" evidence="1">
    <location>
        <begin position="96"/>
        <end position="116"/>
    </location>
</feature>
<evidence type="ECO:0000256" key="1">
    <source>
        <dbReference type="SAM" id="Phobius"/>
    </source>
</evidence>
<organism evidence="2 3">
    <name type="scientific">Marasmius tenuissimus</name>
    <dbReference type="NCBI Taxonomy" id="585030"/>
    <lineage>
        <taxon>Eukaryota</taxon>
        <taxon>Fungi</taxon>
        <taxon>Dikarya</taxon>
        <taxon>Basidiomycota</taxon>
        <taxon>Agaricomycotina</taxon>
        <taxon>Agaricomycetes</taxon>
        <taxon>Agaricomycetidae</taxon>
        <taxon>Agaricales</taxon>
        <taxon>Marasmiineae</taxon>
        <taxon>Marasmiaceae</taxon>
        <taxon>Marasmius</taxon>
    </lineage>
</organism>
<evidence type="ECO:0000313" key="3">
    <source>
        <dbReference type="Proteomes" id="UP001437256"/>
    </source>
</evidence>
<reference evidence="2 3" key="1">
    <citation type="submission" date="2024-05" db="EMBL/GenBank/DDBJ databases">
        <title>A draft genome resource for the thread blight pathogen Marasmius tenuissimus strain MS-2.</title>
        <authorList>
            <person name="Yulfo-Soto G.E."/>
            <person name="Baruah I.K."/>
            <person name="Amoako-Attah I."/>
            <person name="Bukari Y."/>
            <person name="Meinhardt L.W."/>
            <person name="Bailey B.A."/>
            <person name="Cohen S.P."/>
        </authorList>
    </citation>
    <scope>NUCLEOTIDE SEQUENCE [LARGE SCALE GENOMIC DNA]</scope>
    <source>
        <strain evidence="2 3">MS-2</strain>
    </source>
</reference>